<evidence type="ECO:0000313" key="2">
    <source>
        <dbReference type="Proteomes" id="UP000623842"/>
    </source>
</evidence>
<comment type="caution">
    <text evidence="1">The sequence shown here is derived from an EMBL/GenBank/DDBJ whole genome shotgun (WGS) entry which is preliminary data.</text>
</comment>
<sequence>MWHKLLLALLFVLALAAEKLVLSSVATDIPPSPAYSLFVDHTSSSVATDDIQDSLSVPNLYRLNASIFSTENQTSPNYVLEIEFFEVKLTAGLYKHLANPPSTVNWFELNSFTPQSSRLSGWKDGNFLYVSQDISLS</sequence>
<reference evidence="1" key="2">
    <citation type="submission" date="2020-09" db="EMBL/GenBank/DDBJ databases">
        <authorList>
            <person name="Sun Q."/>
            <person name="Kim S."/>
        </authorList>
    </citation>
    <scope>NUCLEOTIDE SEQUENCE</scope>
    <source>
        <strain evidence="1">KCTC 42731</strain>
    </source>
</reference>
<accession>A0A919BST0</accession>
<proteinExistence type="predicted"/>
<gene>
    <name evidence="1" type="ORF">GCM10017161_42300</name>
</gene>
<name>A0A919BST0_9GAMM</name>
<dbReference type="AlphaFoldDB" id="A0A919BST0"/>
<dbReference type="EMBL" id="BNCK01000017">
    <property type="protein sequence ID" value="GHG08084.1"/>
    <property type="molecule type" value="Genomic_DNA"/>
</dbReference>
<organism evidence="1 2">
    <name type="scientific">Thalassotalea marina</name>
    <dbReference type="NCBI Taxonomy" id="1673741"/>
    <lineage>
        <taxon>Bacteria</taxon>
        <taxon>Pseudomonadati</taxon>
        <taxon>Pseudomonadota</taxon>
        <taxon>Gammaproteobacteria</taxon>
        <taxon>Alteromonadales</taxon>
        <taxon>Colwelliaceae</taxon>
        <taxon>Thalassotalea</taxon>
    </lineage>
</organism>
<keyword evidence="2" id="KW-1185">Reference proteome</keyword>
<protein>
    <submittedName>
        <fullName evidence="1">Uncharacterized protein</fullName>
    </submittedName>
</protein>
<reference evidence="1" key="1">
    <citation type="journal article" date="2014" name="Int. J. Syst. Evol. Microbiol.">
        <title>Complete genome sequence of Corynebacterium casei LMG S-19264T (=DSM 44701T), isolated from a smear-ripened cheese.</title>
        <authorList>
            <consortium name="US DOE Joint Genome Institute (JGI-PGF)"/>
            <person name="Walter F."/>
            <person name="Albersmeier A."/>
            <person name="Kalinowski J."/>
            <person name="Ruckert C."/>
        </authorList>
    </citation>
    <scope>NUCLEOTIDE SEQUENCE</scope>
    <source>
        <strain evidence="1">KCTC 42731</strain>
    </source>
</reference>
<dbReference type="Proteomes" id="UP000623842">
    <property type="component" value="Unassembled WGS sequence"/>
</dbReference>
<dbReference type="RefSeq" id="WP_189774915.1">
    <property type="nucleotide sequence ID" value="NZ_BNCK01000017.1"/>
</dbReference>
<evidence type="ECO:0000313" key="1">
    <source>
        <dbReference type="EMBL" id="GHG08084.1"/>
    </source>
</evidence>